<organism evidence="3 4">
    <name type="scientific">Thiothrix litoralis</name>
    <dbReference type="NCBI Taxonomy" id="2891210"/>
    <lineage>
        <taxon>Bacteria</taxon>
        <taxon>Pseudomonadati</taxon>
        <taxon>Pseudomonadota</taxon>
        <taxon>Gammaproteobacteria</taxon>
        <taxon>Thiotrichales</taxon>
        <taxon>Thiotrichaceae</taxon>
        <taxon>Thiothrix</taxon>
    </lineage>
</organism>
<protein>
    <submittedName>
        <fullName evidence="3">DNA-binding domain-containing protein</fullName>
    </submittedName>
</protein>
<accession>A0ABX7WND1</accession>
<sequence>MNATEQYQRSFAAHLRNPELNPPPQGVNAERAGVYVELLFNNVEDFLSSCFPVVRSLLDDTQWNGLVRQFYAEHACTTPYFREISAEFVEWLTSASLSDRSSAFAERSRSVPFLLELAHYEWVEIPLTLDNSVIDWSTIDPEGDLLEGIPALNPVMVLQSYQYPVHRISAENQPTEPEPTHLIVLRDQQNTIQFVTLNPATARLVQLLQEKLSAREAIFQLAEEMQHPEPEQLLAFGQQILAQLKTQDVVLGVFRN</sequence>
<reference evidence="3 4" key="1">
    <citation type="submission" date="2021-04" db="EMBL/GenBank/DDBJ databases">
        <title>Genomics, taxonomy and metabolism of representatives of sulfur bacteria of the genus Thiothrix: Thiothrix fructosivorans QT, Thiothrix unzii A1T and three new species, Thiothrix subterranea sp. nov., Thiothrix litoralis sp. nov. and 'Candidatus Thiothrix anitrata' sp. nov.</title>
        <authorList>
            <person name="Ravin N.V."/>
            <person name="Smolyakov D."/>
            <person name="Rudenko T.S."/>
            <person name="Mardanov A.V."/>
            <person name="Beletsky A.V."/>
            <person name="Markov N.D."/>
            <person name="Fomenkov A.I."/>
            <person name="Roberts R.J."/>
            <person name="Karnachuk O.V."/>
            <person name="Novikov A."/>
            <person name="Grabovich M.Y."/>
        </authorList>
    </citation>
    <scope>NUCLEOTIDE SEQUENCE [LARGE SCALE GENOMIC DNA]</scope>
    <source>
        <strain evidence="3 4">AS</strain>
    </source>
</reference>
<dbReference type="Gene3D" id="3.90.930.50">
    <property type="match status" value="1"/>
</dbReference>
<gene>
    <name evidence="3" type="ORF">J9253_14950</name>
</gene>
<evidence type="ECO:0000259" key="2">
    <source>
        <dbReference type="Pfam" id="PF22106"/>
    </source>
</evidence>
<dbReference type="Gene3D" id="1.10.150.690">
    <property type="entry name" value="DUF2063"/>
    <property type="match status" value="1"/>
</dbReference>
<dbReference type="Proteomes" id="UP000672039">
    <property type="component" value="Chromosome"/>
</dbReference>
<evidence type="ECO:0000259" key="1">
    <source>
        <dbReference type="Pfam" id="PF09836"/>
    </source>
</evidence>
<keyword evidence="4" id="KW-1185">Reference proteome</keyword>
<dbReference type="EMBL" id="CP072801">
    <property type="protein sequence ID" value="QTR45294.1"/>
    <property type="molecule type" value="Genomic_DNA"/>
</dbReference>
<proteinExistence type="predicted"/>
<dbReference type="RefSeq" id="WP_210221712.1">
    <property type="nucleotide sequence ID" value="NZ_CP072801.1"/>
</dbReference>
<dbReference type="Pfam" id="PF22106">
    <property type="entry name" value="NGO1945_C"/>
    <property type="match status" value="1"/>
</dbReference>
<feature type="domain" description="NGO1945-like C-terminal" evidence="2">
    <location>
        <begin position="154"/>
        <end position="244"/>
    </location>
</feature>
<dbReference type="Pfam" id="PF09836">
    <property type="entry name" value="DUF2063"/>
    <property type="match status" value="1"/>
</dbReference>
<name>A0ABX7WND1_9GAMM</name>
<dbReference type="InterPro" id="IPR044922">
    <property type="entry name" value="DUF2063_N_sf"/>
</dbReference>
<feature type="domain" description="Putative DNA-binding" evidence="1">
    <location>
        <begin position="6"/>
        <end position="92"/>
    </location>
</feature>
<evidence type="ECO:0000313" key="3">
    <source>
        <dbReference type="EMBL" id="QTR45294.1"/>
    </source>
</evidence>
<keyword evidence="3" id="KW-0238">DNA-binding</keyword>
<dbReference type="GO" id="GO:0003677">
    <property type="term" value="F:DNA binding"/>
    <property type="evidence" value="ECO:0007669"/>
    <property type="project" value="UniProtKB-KW"/>
</dbReference>
<dbReference type="InterPro" id="IPR054098">
    <property type="entry name" value="NGO1945-like_C"/>
</dbReference>
<dbReference type="InterPro" id="IPR018640">
    <property type="entry name" value="DUF2063"/>
</dbReference>
<evidence type="ECO:0000313" key="4">
    <source>
        <dbReference type="Proteomes" id="UP000672039"/>
    </source>
</evidence>